<sequence length="282" mass="33752">MINTSKFSQCLIIFLVYNIMIIFTVSCDDTDKVDTENKTVPDFDVITEANNGDYFNYYFRSCKYVGQLKVLPKTFFKSVHNCDYIILPELDEVNDYEAYKKKMKKTNKIFKAVFDRYNKDHKNIKEQEDHFVQQIDKSYEATKNAYDKVINYETYSITEQDKENAISNYLVNQMPEMSEKTFPNANGNERNRYTYKNFEVYADPTDEVYYRSNILQEEYYAVTDRDYIKTCDVILTKEEYDEVLFLYAFLNSNICVQSEFTNVKIDLFLHLRKYIFTIEYEL</sequence>
<keyword evidence="1" id="KW-1133">Transmembrane helix</keyword>
<feature type="transmembrane region" description="Helical" evidence="1">
    <location>
        <begin position="7"/>
        <end position="25"/>
    </location>
</feature>
<name>A0A8R2JMW7_ACYPI</name>
<dbReference type="Proteomes" id="UP000007819">
    <property type="component" value="Chromosome A1"/>
</dbReference>
<dbReference type="RefSeq" id="XP_029342247.1">
    <property type="nucleotide sequence ID" value="XM_029486387.1"/>
</dbReference>
<reference evidence="2" key="2">
    <citation type="submission" date="2022-06" db="UniProtKB">
        <authorList>
            <consortium name="EnsemblMetazoa"/>
        </authorList>
    </citation>
    <scope>IDENTIFICATION</scope>
</reference>
<proteinExistence type="predicted"/>
<keyword evidence="3" id="KW-1185">Reference proteome</keyword>
<dbReference type="GeneID" id="103308725"/>
<evidence type="ECO:0000313" key="2">
    <source>
        <dbReference type="EnsemblMetazoa" id="XP_029342247.1"/>
    </source>
</evidence>
<evidence type="ECO:0000313" key="3">
    <source>
        <dbReference type="Proteomes" id="UP000007819"/>
    </source>
</evidence>
<keyword evidence="1" id="KW-0472">Membrane</keyword>
<dbReference type="PROSITE" id="PS51257">
    <property type="entry name" value="PROKAR_LIPOPROTEIN"/>
    <property type="match status" value="1"/>
</dbReference>
<evidence type="ECO:0000256" key="1">
    <source>
        <dbReference type="SAM" id="Phobius"/>
    </source>
</evidence>
<keyword evidence="1" id="KW-0812">Transmembrane</keyword>
<reference evidence="3" key="1">
    <citation type="submission" date="2010-06" db="EMBL/GenBank/DDBJ databases">
        <authorList>
            <person name="Jiang H."/>
            <person name="Abraham K."/>
            <person name="Ali S."/>
            <person name="Alsbrooks S.L."/>
            <person name="Anim B.N."/>
            <person name="Anosike U.S."/>
            <person name="Attaway T."/>
            <person name="Bandaranaike D.P."/>
            <person name="Battles P.K."/>
            <person name="Bell S.N."/>
            <person name="Bell A.V."/>
            <person name="Beltran B."/>
            <person name="Bickham C."/>
            <person name="Bustamante Y."/>
            <person name="Caleb T."/>
            <person name="Canada A."/>
            <person name="Cardenas V."/>
            <person name="Carter K."/>
            <person name="Chacko J."/>
            <person name="Chandrabose M.N."/>
            <person name="Chavez D."/>
            <person name="Chavez A."/>
            <person name="Chen L."/>
            <person name="Chu H.-S."/>
            <person name="Claassen K.J."/>
            <person name="Cockrell R."/>
            <person name="Collins M."/>
            <person name="Cooper J.A."/>
            <person name="Cree A."/>
            <person name="Curry S.M."/>
            <person name="Da Y."/>
            <person name="Dao M.D."/>
            <person name="Das B."/>
            <person name="Davila M.-L."/>
            <person name="Davy-Carroll L."/>
            <person name="Denson S."/>
            <person name="Dinh H."/>
            <person name="Ebong V.E."/>
            <person name="Edwards J.R."/>
            <person name="Egan A."/>
            <person name="El-Daye J."/>
            <person name="Escobedo L."/>
            <person name="Fernandez S."/>
            <person name="Fernando P.R."/>
            <person name="Flagg N."/>
            <person name="Forbes L.D."/>
            <person name="Fowler R.G."/>
            <person name="Fu Q."/>
            <person name="Gabisi R.A."/>
            <person name="Ganer J."/>
            <person name="Garbino Pronczuk A."/>
            <person name="Garcia R.M."/>
            <person name="Garner T."/>
            <person name="Garrett T.E."/>
            <person name="Gonzalez D.A."/>
            <person name="Hamid H."/>
            <person name="Hawkins E.S."/>
            <person name="Hirani K."/>
            <person name="Hogues M.E."/>
            <person name="Hollins B."/>
            <person name="Hsiao C.-H."/>
            <person name="Jabil R."/>
            <person name="James M.L."/>
            <person name="Jhangiani S.N."/>
            <person name="Johnson B."/>
            <person name="Johnson Q."/>
            <person name="Joshi V."/>
            <person name="Kalu J.B."/>
            <person name="Kam C."/>
            <person name="Kashfia A."/>
            <person name="Keebler J."/>
            <person name="Kisamo H."/>
            <person name="Kovar C.L."/>
            <person name="Lago L.A."/>
            <person name="Lai C.-Y."/>
            <person name="Laidlaw J."/>
            <person name="Lara F."/>
            <person name="Le T.-K."/>
            <person name="Lee S.L."/>
            <person name="Legall F.H."/>
            <person name="Lemon S.J."/>
            <person name="Lewis L.R."/>
            <person name="Li B."/>
            <person name="Liu Y."/>
            <person name="Liu Y.-S."/>
            <person name="Lopez J."/>
            <person name="Lozado R.J."/>
            <person name="Lu J."/>
            <person name="Madu R.C."/>
            <person name="Maheshwari M."/>
            <person name="Maheshwari R."/>
            <person name="Malloy K."/>
            <person name="Martinez E."/>
            <person name="Mathew T."/>
            <person name="Mercado I.C."/>
            <person name="Mercado C."/>
            <person name="Meyer B."/>
            <person name="Montgomery K."/>
            <person name="Morgan M.B."/>
            <person name="Munidasa M."/>
            <person name="Nazareth L.V."/>
            <person name="Nelson J."/>
            <person name="Ng B.M."/>
            <person name="Nguyen N.B."/>
            <person name="Nguyen P.Q."/>
            <person name="Nguyen T."/>
            <person name="Obregon M."/>
            <person name="Okwuonu G.O."/>
            <person name="Onwere C.G."/>
            <person name="Orozco G."/>
            <person name="Parra A."/>
            <person name="Patel S."/>
            <person name="Patil S."/>
            <person name="Perez A."/>
            <person name="Perez Y."/>
            <person name="Pham C."/>
            <person name="Primus E.L."/>
            <person name="Pu L.-L."/>
            <person name="Puazo M."/>
            <person name="Qin X."/>
            <person name="Quiroz J.B."/>
            <person name="Reese J."/>
            <person name="Richards S."/>
            <person name="Rives C.M."/>
            <person name="Robberts R."/>
            <person name="Ruiz S.J."/>
            <person name="Ruiz M.J."/>
            <person name="Santibanez J."/>
            <person name="Schneider B.W."/>
            <person name="Sisson I."/>
            <person name="Smith M."/>
            <person name="Sodergren E."/>
            <person name="Song X.-Z."/>
            <person name="Song B.B."/>
            <person name="Summersgill H."/>
            <person name="Thelus R."/>
            <person name="Thornton R.D."/>
            <person name="Trejos Z.Y."/>
            <person name="Usmani K."/>
            <person name="Vattathil S."/>
            <person name="Villasana D."/>
            <person name="Walker D.L."/>
            <person name="Wang S."/>
            <person name="Wang K."/>
            <person name="White C.S."/>
            <person name="Williams A.C."/>
            <person name="Williamson J."/>
            <person name="Wilson K."/>
            <person name="Woghiren I.O."/>
            <person name="Woodworth J.R."/>
            <person name="Worley K.C."/>
            <person name="Wright R.A."/>
            <person name="Wu W."/>
            <person name="Young L."/>
            <person name="Zhang L."/>
            <person name="Zhang J."/>
            <person name="Zhu Y."/>
            <person name="Muzny D.M."/>
            <person name="Weinstock G."/>
            <person name="Gibbs R.A."/>
        </authorList>
    </citation>
    <scope>NUCLEOTIDE SEQUENCE [LARGE SCALE GENOMIC DNA]</scope>
    <source>
        <strain evidence="3">LSR1</strain>
    </source>
</reference>
<organism evidence="2 3">
    <name type="scientific">Acyrthosiphon pisum</name>
    <name type="common">Pea aphid</name>
    <dbReference type="NCBI Taxonomy" id="7029"/>
    <lineage>
        <taxon>Eukaryota</taxon>
        <taxon>Metazoa</taxon>
        <taxon>Ecdysozoa</taxon>
        <taxon>Arthropoda</taxon>
        <taxon>Hexapoda</taxon>
        <taxon>Insecta</taxon>
        <taxon>Pterygota</taxon>
        <taxon>Neoptera</taxon>
        <taxon>Paraneoptera</taxon>
        <taxon>Hemiptera</taxon>
        <taxon>Sternorrhyncha</taxon>
        <taxon>Aphidomorpha</taxon>
        <taxon>Aphidoidea</taxon>
        <taxon>Aphididae</taxon>
        <taxon>Macrosiphini</taxon>
        <taxon>Acyrthosiphon</taxon>
    </lineage>
</organism>
<dbReference type="OrthoDB" id="10568657at2759"/>
<protein>
    <submittedName>
        <fullName evidence="2">Uncharacterized protein</fullName>
    </submittedName>
</protein>
<dbReference type="AlphaFoldDB" id="A0A8R2JMW7"/>
<dbReference type="KEGG" id="api:103308725"/>
<accession>A0A8R2JMW7</accession>
<dbReference type="EnsemblMetazoa" id="XM_029486387.1">
    <property type="protein sequence ID" value="XP_029342247.1"/>
    <property type="gene ID" value="LOC103308725"/>
</dbReference>